<proteinExistence type="predicted"/>
<evidence type="ECO:0000313" key="2">
    <source>
        <dbReference type="EMBL" id="KAJ7628422.1"/>
    </source>
</evidence>
<accession>A0AAD7FJM9</accession>
<dbReference type="EMBL" id="JARKIF010000010">
    <property type="protein sequence ID" value="KAJ7628422.1"/>
    <property type="molecule type" value="Genomic_DNA"/>
</dbReference>
<dbReference type="Proteomes" id="UP001221142">
    <property type="component" value="Unassembled WGS sequence"/>
</dbReference>
<evidence type="ECO:0008006" key="4">
    <source>
        <dbReference type="Google" id="ProtNLM"/>
    </source>
</evidence>
<keyword evidence="3" id="KW-1185">Reference proteome</keyword>
<evidence type="ECO:0000313" key="3">
    <source>
        <dbReference type="Proteomes" id="UP001221142"/>
    </source>
</evidence>
<dbReference type="EMBL" id="JARKIF010000010">
    <property type="protein sequence ID" value="KAJ7628400.1"/>
    <property type="molecule type" value="Genomic_DNA"/>
</dbReference>
<sequence>MATENPILSLPNELIVEIAVVSQTRDEGNIKSELVLSSICRHLRYAVIGAPELWTKVELDPSSENSINLSQIYLERSAAREIWITLRSRGVKLQTRGLHQLTPHLPRISRLNVVATVILKF</sequence>
<protein>
    <recommendedName>
        <fullName evidence="4">F-box domain-containing protein</fullName>
    </recommendedName>
</protein>
<evidence type="ECO:0000313" key="1">
    <source>
        <dbReference type="EMBL" id="KAJ7628400.1"/>
    </source>
</evidence>
<name>A0AAD7FJM9_9AGAR</name>
<reference evidence="1" key="1">
    <citation type="submission" date="2023-03" db="EMBL/GenBank/DDBJ databases">
        <title>Massive genome expansion in bonnet fungi (Mycena s.s.) driven by repeated elements and novel gene families across ecological guilds.</title>
        <authorList>
            <consortium name="Lawrence Berkeley National Laboratory"/>
            <person name="Harder C.B."/>
            <person name="Miyauchi S."/>
            <person name="Viragh M."/>
            <person name="Kuo A."/>
            <person name="Thoen E."/>
            <person name="Andreopoulos B."/>
            <person name="Lu D."/>
            <person name="Skrede I."/>
            <person name="Drula E."/>
            <person name="Henrissat B."/>
            <person name="Morin E."/>
            <person name="Kohler A."/>
            <person name="Barry K."/>
            <person name="LaButti K."/>
            <person name="Morin E."/>
            <person name="Salamov A."/>
            <person name="Lipzen A."/>
            <person name="Mereny Z."/>
            <person name="Hegedus B."/>
            <person name="Baldrian P."/>
            <person name="Stursova M."/>
            <person name="Weitz H."/>
            <person name="Taylor A."/>
            <person name="Grigoriev I.V."/>
            <person name="Nagy L.G."/>
            <person name="Martin F."/>
            <person name="Kauserud H."/>
        </authorList>
    </citation>
    <scope>NUCLEOTIDE SEQUENCE</scope>
    <source>
        <strain evidence="1">9284</strain>
    </source>
</reference>
<dbReference type="AlphaFoldDB" id="A0AAD7FJM9"/>
<organism evidence="1 3">
    <name type="scientific">Roridomyces roridus</name>
    <dbReference type="NCBI Taxonomy" id="1738132"/>
    <lineage>
        <taxon>Eukaryota</taxon>
        <taxon>Fungi</taxon>
        <taxon>Dikarya</taxon>
        <taxon>Basidiomycota</taxon>
        <taxon>Agaricomycotina</taxon>
        <taxon>Agaricomycetes</taxon>
        <taxon>Agaricomycetidae</taxon>
        <taxon>Agaricales</taxon>
        <taxon>Marasmiineae</taxon>
        <taxon>Mycenaceae</taxon>
        <taxon>Roridomyces</taxon>
    </lineage>
</organism>
<gene>
    <name evidence="1" type="ORF">FB45DRAFT_918189</name>
    <name evidence="2" type="ORF">FB45DRAFT_918257</name>
</gene>
<comment type="caution">
    <text evidence="1">The sequence shown here is derived from an EMBL/GenBank/DDBJ whole genome shotgun (WGS) entry which is preliminary data.</text>
</comment>